<dbReference type="AlphaFoldDB" id="A0A916VYW2"/>
<gene>
    <name evidence="2" type="ORF">GCM10011507_00270</name>
</gene>
<dbReference type="InterPro" id="IPR029475">
    <property type="entry name" value="DUF6807"/>
</dbReference>
<name>A0A916VYW2_9BACT</name>
<evidence type="ECO:0000313" key="2">
    <source>
        <dbReference type="EMBL" id="GGA53156.1"/>
    </source>
</evidence>
<evidence type="ECO:0000256" key="1">
    <source>
        <dbReference type="SAM" id="SignalP"/>
    </source>
</evidence>
<keyword evidence="3" id="KW-1185">Reference proteome</keyword>
<feature type="chain" id="PRO_5037574278" description="Methane oxygenase PmoA" evidence="1">
    <location>
        <begin position="24"/>
        <end position="344"/>
    </location>
</feature>
<organism evidence="2 3">
    <name type="scientific">Edaphobacter acidisoli</name>
    <dbReference type="NCBI Taxonomy" id="2040573"/>
    <lineage>
        <taxon>Bacteria</taxon>
        <taxon>Pseudomonadati</taxon>
        <taxon>Acidobacteriota</taxon>
        <taxon>Terriglobia</taxon>
        <taxon>Terriglobales</taxon>
        <taxon>Acidobacteriaceae</taxon>
        <taxon>Edaphobacter</taxon>
    </lineage>
</organism>
<sequence length="344" mass="37572">MRSLLLCCLVAGFGLGSSLIAKAASGVQVVSDEAHQRVDITIDGKPFTSLIWPTILKKPVLYPLISSDGVTVTRGYPLEPRPGERTDHPHHAGMWFNYGNVNGFDFWNNSDAIPAARRPKMGTIHFLKIVSAKSGADEGVLVVDSVWTAGNGQNLLNETTRYVFRRKGDERIIDRTTTLTALDHVVFNDDKEGVLGIRVAHFLESPTEKGGTFTDANGHETKVSSTMPGATGVYLTSEGVKGDAVWSTRGRWCLLTGHTGDHVETIAILDHTGNPGYPTYWHARGYGLFAANPLGRSIFDKNAQPFNFSLNKGQSTTFRYRVILLPRAASAEEMNHASDAFNAK</sequence>
<protein>
    <recommendedName>
        <fullName evidence="4">Methane oxygenase PmoA</fullName>
    </recommendedName>
</protein>
<dbReference type="Proteomes" id="UP000648801">
    <property type="component" value="Unassembled WGS sequence"/>
</dbReference>
<dbReference type="RefSeq" id="WP_188757365.1">
    <property type="nucleotide sequence ID" value="NZ_BMJB01000001.1"/>
</dbReference>
<evidence type="ECO:0008006" key="4">
    <source>
        <dbReference type="Google" id="ProtNLM"/>
    </source>
</evidence>
<accession>A0A916VYW2</accession>
<comment type="caution">
    <text evidence="2">The sequence shown here is derived from an EMBL/GenBank/DDBJ whole genome shotgun (WGS) entry which is preliminary data.</text>
</comment>
<evidence type="ECO:0000313" key="3">
    <source>
        <dbReference type="Proteomes" id="UP000648801"/>
    </source>
</evidence>
<feature type="signal peptide" evidence="1">
    <location>
        <begin position="1"/>
        <end position="23"/>
    </location>
</feature>
<dbReference type="EMBL" id="BMJB01000001">
    <property type="protein sequence ID" value="GGA53156.1"/>
    <property type="molecule type" value="Genomic_DNA"/>
</dbReference>
<proteinExistence type="predicted"/>
<dbReference type="Pfam" id="PF14100">
    <property type="entry name" value="DUF6807"/>
    <property type="match status" value="1"/>
</dbReference>
<reference evidence="2" key="2">
    <citation type="submission" date="2020-09" db="EMBL/GenBank/DDBJ databases">
        <authorList>
            <person name="Sun Q."/>
            <person name="Zhou Y."/>
        </authorList>
    </citation>
    <scope>NUCLEOTIDE SEQUENCE</scope>
    <source>
        <strain evidence="2">CGMCC 1.15447</strain>
    </source>
</reference>
<keyword evidence="1" id="KW-0732">Signal</keyword>
<reference evidence="2" key="1">
    <citation type="journal article" date="2014" name="Int. J. Syst. Evol. Microbiol.">
        <title>Complete genome sequence of Corynebacterium casei LMG S-19264T (=DSM 44701T), isolated from a smear-ripened cheese.</title>
        <authorList>
            <consortium name="US DOE Joint Genome Institute (JGI-PGF)"/>
            <person name="Walter F."/>
            <person name="Albersmeier A."/>
            <person name="Kalinowski J."/>
            <person name="Ruckert C."/>
        </authorList>
    </citation>
    <scope>NUCLEOTIDE SEQUENCE</scope>
    <source>
        <strain evidence="2">CGMCC 1.15447</strain>
    </source>
</reference>